<evidence type="ECO:0000313" key="2">
    <source>
        <dbReference type="Proteomes" id="UP001151760"/>
    </source>
</evidence>
<reference evidence="1" key="1">
    <citation type="journal article" date="2022" name="Int. J. Mol. Sci.">
        <title>Draft Genome of Tanacetum Coccineum: Genomic Comparison of Closely Related Tanacetum-Family Plants.</title>
        <authorList>
            <person name="Yamashiro T."/>
            <person name="Shiraishi A."/>
            <person name="Nakayama K."/>
            <person name="Satake H."/>
        </authorList>
    </citation>
    <scope>NUCLEOTIDE SEQUENCE</scope>
</reference>
<accession>A0ABQ5AWA1</accession>
<protein>
    <submittedName>
        <fullName evidence="1">Uncharacterized protein</fullName>
    </submittedName>
</protein>
<sequence length="111" mass="12361">MVVINAILESDLKQHPQHLCSFSDECPSSRDLFQRRRTSRYQRSFSEENDKSLSKADTYCEGRCVGGYAVPPDDLLKRLDKKLDQLGVGTRISKGGPESVPDSVGLAWLGC</sequence>
<proteinExistence type="predicted"/>
<evidence type="ECO:0000313" key="1">
    <source>
        <dbReference type="EMBL" id="GJT06047.1"/>
    </source>
</evidence>
<name>A0ABQ5AWA1_9ASTR</name>
<gene>
    <name evidence="1" type="ORF">Tco_0840509</name>
</gene>
<organism evidence="1 2">
    <name type="scientific">Tanacetum coccineum</name>
    <dbReference type="NCBI Taxonomy" id="301880"/>
    <lineage>
        <taxon>Eukaryota</taxon>
        <taxon>Viridiplantae</taxon>
        <taxon>Streptophyta</taxon>
        <taxon>Embryophyta</taxon>
        <taxon>Tracheophyta</taxon>
        <taxon>Spermatophyta</taxon>
        <taxon>Magnoliopsida</taxon>
        <taxon>eudicotyledons</taxon>
        <taxon>Gunneridae</taxon>
        <taxon>Pentapetalae</taxon>
        <taxon>asterids</taxon>
        <taxon>campanulids</taxon>
        <taxon>Asterales</taxon>
        <taxon>Asteraceae</taxon>
        <taxon>Asteroideae</taxon>
        <taxon>Anthemideae</taxon>
        <taxon>Anthemidinae</taxon>
        <taxon>Tanacetum</taxon>
    </lineage>
</organism>
<comment type="caution">
    <text evidence="1">The sequence shown here is derived from an EMBL/GenBank/DDBJ whole genome shotgun (WGS) entry which is preliminary data.</text>
</comment>
<dbReference type="EMBL" id="BQNB010012635">
    <property type="protein sequence ID" value="GJT06047.1"/>
    <property type="molecule type" value="Genomic_DNA"/>
</dbReference>
<keyword evidence="2" id="KW-1185">Reference proteome</keyword>
<reference evidence="1" key="2">
    <citation type="submission" date="2022-01" db="EMBL/GenBank/DDBJ databases">
        <authorList>
            <person name="Yamashiro T."/>
            <person name="Shiraishi A."/>
            <person name="Satake H."/>
            <person name="Nakayama K."/>
        </authorList>
    </citation>
    <scope>NUCLEOTIDE SEQUENCE</scope>
</reference>
<dbReference type="Proteomes" id="UP001151760">
    <property type="component" value="Unassembled WGS sequence"/>
</dbReference>